<name>A0A5C6UUP9_9FLAO</name>
<dbReference type="PROSITE" id="PS52016">
    <property type="entry name" value="TONB_DEPENDENT_REC_3"/>
    <property type="match status" value="1"/>
</dbReference>
<dbReference type="Proteomes" id="UP000321168">
    <property type="component" value="Unassembled WGS sequence"/>
</dbReference>
<dbReference type="Pfam" id="PF13715">
    <property type="entry name" value="CarbopepD_reg_2"/>
    <property type="match status" value="1"/>
</dbReference>
<dbReference type="InterPro" id="IPR012910">
    <property type="entry name" value="Plug_dom"/>
</dbReference>
<evidence type="ECO:0000256" key="3">
    <source>
        <dbReference type="ARBA" id="ARBA00022452"/>
    </source>
</evidence>
<comment type="subcellular location">
    <subcellularLocation>
        <location evidence="1 7">Cell outer membrane</location>
        <topology evidence="1 7">Multi-pass membrane protein</topology>
    </subcellularLocation>
</comment>
<evidence type="ECO:0000256" key="7">
    <source>
        <dbReference type="PROSITE-ProRule" id="PRU01360"/>
    </source>
</evidence>
<protein>
    <submittedName>
        <fullName evidence="10">TonB-dependent receptor</fullName>
    </submittedName>
</protein>
<proteinExistence type="inferred from homology"/>
<dbReference type="PANTHER" id="PTHR40980:SF4">
    <property type="entry name" value="TONB-DEPENDENT RECEPTOR-LIKE BETA-BARREL DOMAIN-CONTAINING PROTEIN"/>
    <property type="match status" value="1"/>
</dbReference>
<keyword evidence="6 7" id="KW-0998">Cell outer membrane</keyword>
<evidence type="ECO:0000256" key="6">
    <source>
        <dbReference type="ARBA" id="ARBA00023237"/>
    </source>
</evidence>
<dbReference type="Gene3D" id="2.170.130.10">
    <property type="entry name" value="TonB-dependent receptor, plug domain"/>
    <property type="match status" value="1"/>
</dbReference>
<dbReference type="OrthoDB" id="8764943at2"/>
<feature type="domain" description="Outer membrane protein beta-barrel" evidence="9">
    <location>
        <begin position="380"/>
        <end position="776"/>
    </location>
</feature>
<sequence>MPQNSLLKYLTFTFLLLFTSLFAIGQVYKISGKVLSASENHAIPYATVVVYNNSKEIIGGGSTNESGFFKIQTEEVGSYIDLSFIGFEKQRINTGFDNQYELNLGTIKLKSTTQQLGEFEVQAEKSTTEFKLDKRVFNVGQDISSTGMSAMELLNNVPSVRVNIEGQISLRGNTGVQILINGKPSVLADEGGNALGTLTSDMIEKIEVITNPSAKYDAEGSSGIINIVLKKEEKKGLNGSISVNTGIPDNHSLGLSLNKRTNNFNLFTQMGVGYRSLPRFEENINRNISSNREISSDGTSYRNETFYNLTLGTDYYINDLNVITLSGNFAYEIEDQPSEYLFTDQDPENNSYAQWIRTENTSATNPKYQYDLQYKKEFKNSEDHTLLFSAQGNFFGKDLDSEFQNKTLVGSTQDAKQKSNSTFSQADYLFKLDYTNPITDHITLETGGQYTLNNVENDFEVSNFNGSEFVIDSNFTNNFDFNQRVLGVYTTSSFEKGLWGLMLGLRIEHTLLDTYLEQGDSTNHQNYTNLFPSIHSSYKISELFSIQAGYSRRIYRPRLWDLNPFLTIRNNFNIRTGNPQLLPEFSDSYEIGGIFIFPKVSLNASVYRLNTTQIIERVSRVENEIVYTSPYNIGTKESTGIEINAKANISNKISVSGDFNYGSFKRKGNFANQDFDFQANQWNARTITKIKLPQQLDLEFTLNYQSVVRNFQGHTIDYAHFDLGARKKFWGGKGVLNFAIRDLFASRIRQTIVRQGDNRLFSFSQRGTFLTLGFSYGFGKGEAMTYSGRRR</sequence>
<evidence type="ECO:0000256" key="2">
    <source>
        <dbReference type="ARBA" id="ARBA00022448"/>
    </source>
</evidence>
<keyword evidence="4 7" id="KW-0812">Transmembrane</keyword>
<evidence type="ECO:0000313" key="10">
    <source>
        <dbReference type="EMBL" id="TXC77103.1"/>
    </source>
</evidence>
<keyword evidence="2 7" id="KW-0813">Transport</keyword>
<dbReference type="InterPro" id="IPR041700">
    <property type="entry name" value="OMP_b-brl_3"/>
</dbReference>
<evidence type="ECO:0000259" key="8">
    <source>
        <dbReference type="Pfam" id="PF07715"/>
    </source>
</evidence>
<dbReference type="InterPro" id="IPR036942">
    <property type="entry name" value="Beta-barrel_TonB_sf"/>
</dbReference>
<comment type="caution">
    <text evidence="10">The sequence shown here is derived from an EMBL/GenBank/DDBJ whole genome shotgun (WGS) entry which is preliminary data.</text>
</comment>
<dbReference type="Pfam" id="PF07715">
    <property type="entry name" value="Plug"/>
    <property type="match status" value="1"/>
</dbReference>
<keyword evidence="3 7" id="KW-1134">Transmembrane beta strand</keyword>
<gene>
    <name evidence="10" type="ORF">FRX97_09575</name>
</gene>
<feature type="domain" description="TonB-dependent receptor plug" evidence="8">
    <location>
        <begin position="147"/>
        <end position="223"/>
    </location>
</feature>
<dbReference type="AlphaFoldDB" id="A0A5C6UUP9"/>
<dbReference type="InterPro" id="IPR039426">
    <property type="entry name" value="TonB-dep_rcpt-like"/>
</dbReference>
<dbReference type="InterPro" id="IPR037066">
    <property type="entry name" value="Plug_dom_sf"/>
</dbReference>
<reference evidence="10 11" key="1">
    <citation type="submission" date="2019-08" db="EMBL/GenBank/DDBJ databases">
        <title>Genome of Luteibaculum oceani JCM 18817.</title>
        <authorList>
            <person name="Bowman J.P."/>
        </authorList>
    </citation>
    <scope>NUCLEOTIDE SEQUENCE [LARGE SCALE GENOMIC DNA]</scope>
    <source>
        <strain evidence="10 11">JCM 18817</strain>
    </source>
</reference>
<keyword evidence="11" id="KW-1185">Reference proteome</keyword>
<evidence type="ECO:0000256" key="4">
    <source>
        <dbReference type="ARBA" id="ARBA00022692"/>
    </source>
</evidence>
<dbReference type="Gene3D" id="2.40.170.20">
    <property type="entry name" value="TonB-dependent receptor, beta-barrel domain"/>
    <property type="match status" value="1"/>
</dbReference>
<dbReference type="SUPFAM" id="SSF49478">
    <property type="entry name" value="Cna protein B-type domain"/>
    <property type="match status" value="1"/>
</dbReference>
<organism evidence="10 11">
    <name type="scientific">Luteibaculum oceani</name>
    <dbReference type="NCBI Taxonomy" id="1294296"/>
    <lineage>
        <taxon>Bacteria</taxon>
        <taxon>Pseudomonadati</taxon>
        <taxon>Bacteroidota</taxon>
        <taxon>Flavobacteriia</taxon>
        <taxon>Flavobacteriales</taxon>
        <taxon>Luteibaculaceae</taxon>
        <taxon>Luteibaculum</taxon>
    </lineage>
</organism>
<evidence type="ECO:0000256" key="5">
    <source>
        <dbReference type="ARBA" id="ARBA00023136"/>
    </source>
</evidence>
<evidence type="ECO:0000256" key="1">
    <source>
        <dbReference type="ARBA" id="ARBA00004571"/>
    </source>
</evidence>
<keyword evidence="5 7" id="KW-0472">Membrane</keyword>
<comment type="similarity">
    <text evidence="7">Belongs to the TonB-dependent receptor family.</text>
</comment>
<dbReference type="PANTHER" id="PTHR40980">
    <property type="entry name" value="PLUG DOMAIN-CONTAINING PROTEIN"/>
    <property type="match status" value="1"/>
</dbReference>
<dbReference type="EMBL" id="VORB01000008">
    <property type="protein sequence ID" value="TXC77103.1"/>
    <property type="molecule type" value="Genomic_DNA"/>
</dbReference>
<dbReference type="Pfam" id="PF14905">
    <property type="entry name" value="OMP_b-brl_3"/>
    <property type="match status" value="1"/>
</dbReference>
<evidence type="ECO:0000259" key="9">
    <source>
        <dbReference type="Pfam" id="PF14905"/>
    </source>
</evidence>
<evidence type="ECO:0000313" key="11">
    <source>
        <dbReference type="Proteomes" id="UP000321168"/>
    </source>
</evidence>
<accession>A0A5C6UUP9</accession>
<dbReference type="SUPFAM" id="SSF56935">
    <property type="entry name" value="Porins"/>
    <property type="match status" value="1"/>
</dbReference>
<dbReference type="GO" id="GO:0009279">
    <property type="term" value="C:cell outer membrane"/>
    <property type="evidence" value="ECO:0007669"/>
    <property type="project" value="UniProtKB-SubCell"/>
</dbReference>
<keyword evidence="10" id="KW-0675">Receptor</keyword>